<dbReference type="EMBL" id="GADI01004276">
    <property type="protein sequence ID" value="JAA69532.1"/>
    <property type="molecule type" value="mRNA"/>
</dbReference>
<evidence type="ECO:0000256" key="1">
    <source>
        <dbReference type="RuleBase" id="RU367043"/>
    </source>
</evidence>
<dbReference type="AlphaFoldDB" id="A0A0K8R849"/>
<evidence type="ECO:0000259" key="2">
    <source>
        <dbReference type="Pfam" id="PF02953"/>
    </source>
</evidence>
<name>A0A0K8R849_IXORI</name>
<comment type="subunit">
    <text evidence="1">Heterohexamer.</text>
</comment>
<dbReference type="Gene3D" id="1.10.287.810">
    <property type="entry name" value="Mitochondrial import inner membrane translocase subunit tim13 like domains"/>
    <property type="match status" value="1"/>
</dbReference>
<dbReference type="InterPro" id="IPR004217">
    <property type="entry name" value="Tim10-like"/>
</dbReference>
<organism evidence="3">
    <name type="scientific">Ixodes ricinus</name>
    <name type="common">Common tick</name>
    <name type="synonym">Acarus ricinus</name>
    <dbReference type="NCBI Taxonomy" id="34613"/>
    <lineage>
        <taxon>Eukaryota</taxon>
        <taxon>Metazoa</taxon>
        <taxon>Ecdysozoa</taxon>
        <taxon>Arthropoda</taxon>
        <taxon>Chelicerata</taxon>
        <taxon>Arachnida</taxon>
        <taxon>Acari</taxon>
        <taxon>Parasitiformes</taxon>
        <taxon>Ixodida</taxon>
        <taxon>Ixodoidea</taxon>
        <taxon>Ixodidae</taxon>
        <taxon>Ixodinae</taxon>
        <taxon>Ixodes</taxon>
    </lineage>
</organism>
<proteinExistence type="evidence at transcript level"/>
<comment type="domain">
    <text evidence="1">The twin CX3C motif contains 4 conserved Cys residues that form 2 disulfide bonds in the mitochondrial intermembrane space.</text>
</comment>
<comment type="subcellular location">
    <subcellularLocation>
        <location evidence="1">Mitochondrion inner membrane</location>
        <topology evidence="1">Peripheral membrane protein</topology>
        <orientation evidence="1">Intermembrane side</orientation>
    </subcellularLocation>
</comment>
<comment type="function">
    <text evidence="1">Mitochondrial intermembrane chaperone that participates in the import and insertion of some multi-pass transmembrane proteins into the mitochondrial inner membrane. Also required for the transfer of beta-barrel precursors from the TOM complex to the sorting and assembly machinery (SAM complex) of the outer membrane. Acts as a chaperone-like protein that protects the hydrophobic precursors from aggregation and guide them through the mitochondrial intermembrane space.</text>
</comment>
<keyword evidence="1" id="KW-1015">Disulfide bond</keyword>
<feature type="domain" description="Tim10-like" evidence="2">
    <location>
        <begin position="10"/>
        <end position="70"/>
    </location>
</feature>
<dbReference type="InterPro" id="IPR035427">
    <property type="entry name" value="Tim10-like_dom_sf"/>
</dbReference>
<dbReference type="GO" id="GO:0015031">
    <property type="term" value="P:protein transport"/>
    <property type="evidence" value="ECO:0007669"/>
    <property type="project" value="UniProtKB-KW"/>
</dbReference>
<keyword evidence="1" id="KW-0811">Translocation</keyword>
<accession>A0A0K8R849</accession>
<dbReference type="Pfam" id="PF02953">
    <property type="entry name" value="zf-Tim10_DDP"/>
    <property type="match status" value="1"/>
</dbReference>
<reference evidence="3" key="1">
    <citation type="submission" date="2012-12" db="EMBL/GenBank/DDBJ databases">
        <title>Identification and characterization of a phenylalanine ammonia-lyase gene family in Isatis indigotica Fort.</title>
        <authorList>
            <person name="Liu Q."/>
            <person name="Chen J."/>
            <person name="Zhou X."/>
            <person name="Di P."/>
            <person name="Xiao Y."/>
            <person name="Xuan H."/>
            <person name="Zhang L."/>
            <person name="Chen W."/>
        </authorList>
    </citation>
    <scope>NUCLEOTIDE SEQUENCE</scope>
    <source>
        <tissue evidence="3">Salivary gland</tissue>
    </source>
</reference>
<protein>
    <recommendedName>
        <fullName evidence="1">Mitochondrial import inner membrane translocase subunit</fullName>
    </recommendedName>
</protein>
<dbReference type="GO" id="GO:0005743">
    <property type="term" value="C:mitochondrial inner membrane"/>
    <property type="evidence" value="ECO:0007669"/>
    <property type="project" value="UniProtKB-SubCell"/>
</dbReference>
<evidence type="ECO:0000313" key="3">
    <source>
        <dbReference type="EMBL" id="JAA66629.1"/>
    </source>
</evidence>
<keyword evidence="1" id="KW-0813">Transport</keyword>
<sequence length="82" mass="9275">MSGEEELKSFIEGETAKQRYQHLVHELTEKCWDICVDKPSAKMDAKTESCMQNCVNRFMDATTLIVDRLAKSNSAFDSEVVG</sequence>
<keyword evidence="1" id="KW-0999">Mitochondrion inner membrane</keyword>
<keyword evidence="1" id="KW-0143">Chaperone</keyword>
<keyword evidence="1" id="KW-0653">Protein transport</keyword>
<dbReference type="SUPFAM" id="SSF144122">
    <property type="entry name" value="Tim10-like"/>
    <property type="match status" value="1"/>
</dbReference>
<keyword evidence="1" id="KW-0496">Mitochondrion</keyword>
<keyword evidence="1" id="KW-0472">Membrane</keyword>
<dbReference type="EMBL" id="GADI01007179">
    <property type="protein sequence ID" value="JAA66629.1"/>
    <property type="molecule type" value="mRNA"/>
</dbReference>
<comment type="similarity">
    <text evidence="1">Belongs to the small Tim family.</text>
</comment>